<dbReference type="PANTHER" id="PTHR46890">
    <property type="entry name" value="NON-LTR RETROLELEMENT REVERSE TRANSCRIPTASE-LIKE PROTEIN-RELATED"/>
    <property type="match status" value="1"/>
</dbReference>
<proteinExistence type="predicted"/>
<gene>
    <name evidence="1" type="ORF">HUJ06_021588</name>
</gene>
<organism evidence="1 2">
    <name type="scientific">Nelumbo nucifera</name>
    <name type="common">Sacred lotus</name>
    <dbReference type="NCBI Taxonomy" id="4432"/>
    <lineage>
        <taxon>Eukaryota</taxon>
        <taxon>Viridiplantae</taxon>
        <taxon>Streptophyta</taxon>
        <taxon>Embryophyta</taxon>
        <taxon>Tracheophyta</taxon>
        <taxon>Spermatophyta</taxon>
        <taxon>Magnoliopsida</taxon>
        <taxon>Proteales</taxon>
        <taxon>Nelumbonaceae</taxon>
        <taxon>Nelumbo</taxon>
    </lineage>
</organism>
<protein>
    <recommendedName>
        <fullName evidence="3">Reverse transcriptase</fullName>
    </recommendedName>
</protein>
<dbReference type="EMBL" id="DUZY01000001">
    <property type="protein sequence ID" value="DAD20125.1"/>
    <property type="molecule type" value="Genomic_DNA"/>
</dbReference>
<dbReference type="PANTHER" id="PTHR46890:SF48">
    <property type="entry name" value="RNA-DIRECTED DNA POLYMERASE"/>
    <property type="match status" value="1"/>
</dbReference>
<comment type="caution">
    <text evidence="1">The sequence shown here is derived from an EMBL/GenBank/DDBJ whole genome shotgun (WGS) entry which is preliminary data.</text>
</comment>
<accession>A0A822XMZ5</accession>
<keyword evidence="2" id="KW-1185">Reference proteome</keyword>
<name>A0A822XMZ5_NELNU</name>
<evidence type="ECO:0008006" key="3">
    <source>
        <dbReference type="Google" id="ProtNLM"/>
    </source>
</evidence>
<evidence type="ECO:0000313" key="2">
    <source>
        <dbReference type="Proteomes" id="UP000607653"/>
    </source>
</evidence>
<dbReference type="InterPro" id="IPR052343">
    <property type="entry name" value="Retrotransposon-Effector_Assoc"/>
</dbReference>
<evidence type="ECO:0000313" key="1">
    <source>
        <dbReference type="EMBL" id="DAD20125.1"/>
    </source>
</evidence>
<reference evidence="1 2" key="1">
    <citation type="journal article" date="2020" name="Mol. Biol. Evol.">
        <title>Distinct Expression and Methylation Patterns for Genes with Different Fates following a Single Whole-Genome Duplication in Flowering Plants.</title>
        <authorList>
            <person name="Shi T."/>
            <person name="Rahmani R.S."/>
            <person name="Gugger P.F."/>
            <person name="Wang M."/>
            <person name="Li H."/>
            <person name="Zhang Y."/>
            <person name="Li Z."/>
            <person name="Wang Q."/>
            <person name="Van de Peer Y."/>
            <person name="Marchal K."/>
            <person name="Chen J."/>
        </authorList>
    </citation>
    <scope>NUCLEOTIDE SEQUENCE [LARGE SCALE GENOMIC DNA]</scope>
    <source>
        <tissue evidence="1">Leaf</tissue>
    </source>
</reference>
<dbReference type="Proteomes" id="UP000607653">
    <property type="component" value="Unassembled WGS sequence"/>
</dbReference>
<dbReference type="AlphaFoldDB" id="A0A822XMZ5"/>
<sequence>MLIDQQTEALLLPPYLEKLTLVVKEMNPHKSSGPNGFTVYFYQHFWEVLKHGILSMVQNFFNCEHLPKEINNTNIVFIPKNNKAVDTSSYRPIILCNVLYKIISKWMVLRLQPIIQ</sequence>